<keyword evidence="5" id="KW-1185">Reference proteome</keyword>
<sequence>MSSNTNNRRPDETPPTLPYAYLHGGDRYSPIYMDETPNHLNRPRTSYPPPPPPSGPKQRYRPSQFYQHSILKAGKMGSLPPTISTNSQRPPSPSPTLPPTSLTPTSSAEVENILTSPTFSSREQKKSSTGSTSNSSTPPPPSGSKTFLEMIQEKVDGCEKTIRALTSQLEESQEQIEKQKTSPDSQVEDLNRVHRDELADLKDDLLTQLKGVEDKLKLEEDKVRVLEENMAAEGGKLKAALVSLENMRKERKRLVEEKQSEVVFSEEMKVRLQEMAKEKAEFTHRALQAEGTVVKMNGLMEDSKARESQLNVRSVDLDAEMIELRTKMEEEVKKDKSVLKHLQQVSSTTKEKESLEAEVVSLVARVGEAKERESKSWNELGAANKAKSGLEKKVGIERSRADKAMSDVEKVIKKSIEHREANDKSRQKLEEQVRELEVRKDVLLKEQEERESVLALNQAEKIRIAEVCEVEKTRTRQVEEEKTQLSNELDAVKRSLESAQINLQTSKAGQQEQEKLIEDLNRKVKELQNDSIQANEKLQQVINNKSTKENSSFEREIKLTKENIELKNQVQSLTLKIKEGICLPTSPHHLHLEGDSTLPIPSIDTRSNSPPSSPLTSTPPSPAPVPPPPNALLVATSNSTLEPSSSTDDQGTKIIGVGKAEFDLMQEELRAAKLEIENLNKENKALSTARETHNGGVSGSSACDTPKGSTRVANPFGEYNFVSEMWSKEVREEPDWAKRHELQLRELLAVRAAKKDKALLNLLKRGMGEEEDDETSDQEKVQRPPQKKRIFL</sequence>
<proteinExistence type="predicted"/>
<dbReference type="RefSeq" id="XP_019048347.1">
    <property type="nucleotide sequence ID" value="XM_019188785.1"/>
</dbReference>
<evidence type="ECO:0000313" key="5">
    <source>
        <dbReference type="Proteomes" id="UP000092730"/>
    </source>
</evidence>
<gene>
    <name evidence="3" type="ORF">I302_02118</name>
    <name evidence="4" type="ORF">I302_103418</name>
</gene>
<feature type="region of interest" description="Disordered" evidence="2">
    <location>
        <begin position="1"/>
        <end position="148"/>
    </location>
</feature>
<dbReference type="AlphaFoldDB" id="A0A1B9G8C2"/>
<evidence type="ECO:0000313" key="3">
    <source>
        <dbReference type="EMBL" id="OCF27277.1"/>
    </source>
</evidence>
<dbReference type="GeneID" id="30206517"/>
<feature type="coiled-coil region" evidence="1">
    <location>
        <begin position="475"/>
        <end position="563"/>
    </location>
</feature>
<dbReference type="STRING" id="1296100.A0A1B9G8C2"/>
<reference evidence="3" key="1">
    <citation type="submission" date="2013-07" db="EMBL/GenBank/DDBJ databases">
        <title>The Genome Sequence of Cryptococcus bestiolae CBS10118.</title>
        <authorList>
            <consortium name="The Broad Institute Genome Sequencing Platform"/>
            <person name="Cuomo C."/>
            <person name="Litvintseva A."/>
            <person name="Chen Y."/>
            <person name="Heitman J."/>
            <person name="Sun S."/>
            <person name="Springer D."/>
            <person name="Dromer F."/>
            <person name="Young S.K."/>
            <person name="Zeng Q."/>
            <person name="Gargeya S."/>
            <person name="Fitzgerald M."/>
            <person name="Abouelleil A."/>
            <person name="Alvarado L."/>
            <person name="Berlin A.M."/>
            <person name="Chapman S.B."/>
            <person name="Dewar J."/>
            <person name="Goldberg J."/>
            <person name="Griggs A."/>
            <person name="Gujja S."/>
            <person name="Hansen M."/>
            <person name="Howarth C."/>
            <person name="Imamovic A."/>
            <person name="Larimer J."/>
            <person name="McCowan C."/>
            <person name="Murphy C."/>
            <person name="Pearson M."/>
            <person name="Priest M."/>
            <person name="Roberts A."/>
            <person name="Saif S."/>
            <person name="Shea T."/>
            <person name="Sykes S."/>
            <person name="Wortman J."/>
            <person name="Nusbaum C."/>
            <person name="Birren B."/>
        </authorList>
    </citation>
    <scope>NUCLEOTIDE SEQUENCE [LARGE SCALE GENOMIC DNA]</scope>
    <source>
        <strain evidence="3">CBS 10118</strain>
    </source>
</reference>
<reference evidence="3" key="3">
    <citation type="submission" date="2014-01" db="EMBL/GenBank/DDBJ databases">
        <title>Evolution of pathogenesis and genome organization in the Tremellales.</title>
        <authorList>
            <person name="Cuomo C."/>
            <person name="Litvintseva A."/>
            <person name="Heitman J."/>
            <person name="Chen Y."/>
            <person name="Sun S."/>
            <person name="Springer D."/>
            <person name="Dromer F."/>
            <person name="Young S."/>
            <person name="Zeng Q."/>
            <person name="Chapman S."/>
            <person name="Gujja S."/>
            <person name="Saif S."/>
            <person name="Birren B."/>
        </authorList>
    </citation>
    <scope>NUCLEOTIDE SEQUENCE</scope>
    <source>
        <strain evidence="3">CBS 10118</strain>
    </source>
</reference>
<feature type="compositionally biased region" description="Polar residues" evidence="2">
    <location>
        <begin position="699"/>
        <end position="709"/>
    </location>
</feature>
<evidence type="ECO:0000256" key="1">
    <source>
        <dbReference type="SAM" id="Coils"/>
    </source>
</evidence>
<feature type="region of interest" description="Disordered" evidence="2">
    <location>
        <begin position="765"/>
        <end position="792"/>
    </location>
</feature>
<evidence type="ECO:0000256" key="2">
    <source>
        <dbReference type="SAM" id="MobiDB-lite"/>
    </source>
</evidence>
<evidence type="ECO:0000313" key="4">
    <source>
        <dbReference type="EMBL" id="WVW81424.1"/>
    </source>
</evidence>
<dbReference type="EMBL" id="KI894019">
    <property type="protein sequence ID" value="OCF27277.1"/>
    <property type="molecule type" value="Genomic_DNA"/>
</dbReference>
<feature type="region of interest" description="Disordered" evidence="2">
    <location>
        <begin position="588"/>
        <end position="652"/>
    </location>
</feature>
<dbReference type="Proteomes" id="UP000092730">
    <property type="component" value="Chromosome 2"/>
</dbReference>
<feature type="compositionally biased region" description="Pro residues" evidence="2">
    <location>
        <begin position="46"/>
        <end position="55"/>
    </location>
</feature>
<feature type="coiled-coil region" evidence="1">
    <location>
        <begin position="419"/>
        <end position="446"/>
    </location>
</feature>
<organism evidence="3">
    <name type="scientific">Kwoniella bestiolae CBS 10118</name>
    <dbReference type="NCBI Taxonomy" id="1296100"/>
    <lineage>
        <taxon>Eukaryota</taxon>
        <taxon>Fungi</taxon>
        <taxon>Dikarya</taxon>
        <taxon>Basidiomycota</taxon>
        <taxon>Agaricomycotina</taxon>
        <taxon>Tremellomycetes</taxon>
        <taxon>Tremellales</taxon>
        <taxon>Cryptococcaceae</taxon>
        <taxon>Kwoniella</taxon>
    </lineage>
</organism>
<feature type="compositionally biased region" description="Low complexity" evidence="2">
    <location>
        <begin position="127"/>
        <end position="136"/>
    </location>
</feature>
<feature type="region of interest" description="Disordered" evidence="2">
    <location>
        <begin position="168"/>
        <end position="190"/>
    </location>
</feature>
<dbReference type="KEGG" id="kbi:30206517"/>
<reference evidence="4" key="4">
    <citation type="submission" date="2024-02" db="EMBL/GenBank/DDBJ databases">
        <title>Comparative genomics of Cryptococcus and Kwoniella reveals pathogenesis evolution and contrasting modes of karyotype evolution via chromosome fusion or intercentromeric recombination.</title>
        <authorList>
            <person name="Coelho M.A."/>
            <person name="David-Palma M."/>
            <person name="Shea T."/>
            <person name="Bowers K."/>
            <person name="McGinley-Smith S."/>
            <person name="Mohammad A.W."/>
            <person name="Gnirke A."/>
            <person name="Yurkov A.M."/>
            <person name="Nowrousian M."/>
            <person name="Sun S."/>
            <person name="Cuomo C.A."/>
            <person name="Heitman J."/>
        </authorList>
    </citation>
    <scope>NUCLEOTIDE SEQUENCE</scope>
    <source>
        <strain evidence="4">CBS 10118</strain>
    </source>
</reference>
<feature type="compositionally biased region" description="Pro residues" evidence="2">
    <location>
        <begin position="611"/>
        <end position="630"/>
    </location>
</feature>
<keyword evidence="1" id="KW-0175">Coiled coil</keyword>
<reference evidence="4" key="2">
    <citation type="submission" date="2013-07" db="EMBL/GenBank/DDBJ databases">
        <authorList>
            <consortium name="The Broad Institute Genome Sequencing Platform"/>
            <person name="Cuomo C."/>
            <person name="Litvintseva A."/>
            <person name="Chen Y."/>
            <person name="Heitman J."/>
            <person name="Sun S."/>
            <person name="Springer D."/>
            <person name="Dromer F."/>
            <person name="Young S.K."/>
            <person name="Zeng Q."/>
            <person name="Gargeya S."/>
            <person name="Fitzgerald M."/>
            <person name="Abouelleil A."/>
            <person name="Alvarado L."/>
            <person name="Berlin A.M."/>
            <person name="Chapman S.B."/>
            <person name="Dewar J."/>
            <person name="Goldberg J."/>
            <person name="Griggs A."/>
            <person name="Gujja S."/>
            <person name="Hansen M."/>
            <person name="Howarth C."/>
            <person name="Imamovic A."/>
            <person name="Larimer J."/>
            <person name="McCowan C."/>
            <person name="Murphy C."/>
            <person name="Pearson M."/>
            <person name="Priest M."/>
            <person name="Roberts A."/>
            <person name="Saif S."/>
            <person name="Shea T."/>
            <person name="Sykes S."/>
            <person name="Wortman J."/>
            <person name="Nusbaum C."/>
            <person name="Birren B."/>
        </authorList>
    </citation>
    <scope>NUCLEOTIDE SEQUENCE</scope>
    <source>
        <strain evidence="4">CBS 10118</strain>
    </source>
</reference>
<dbReference type="EMBL" id="CP144542">
    <property type="protein sequence ID" value="WVW81424.1"/>
    <property type="molecule type" value="Genomic_DNA"/>
</dbReference>
<feature type="region of interest" description="Disordered" evidence="2">
    <location>
        <begin position="688"/>
        <end position="709"/>
    </location>
</feature>
<accession>A0A1B9G8C2</accession>
<protein>
    <submittedName>
        <fullName evidence="3">Uncharacterized protein</fullName>
    </submittedName>
</protein>
<name>A0A1B9G8C2_9TREE</name>
<feature type="compositionally biased region" description="Polar residues" evidence="2">
    <location>
        <begin position="637"/>
        <end position="649"/>
    </location>
</feature>
<dbReference type="VEuPathDB" id="FungiDB:I302_02118"/>